<evidence type="ECO:0000256" key="1">
    <source>
        <dbReference type="SAM" id="Phobius"/>
    </source>
</evidence>
<dbReference type="RefSeq" id="WP_165332627.1">
    <property type="nucleotide sequence ID" value="NZ_JAAKZW010000056.1"/>
</dbReference>
<feature type="transmembrane region" description="Helical" evidence="1">
    <location>
        <begin position="157"/>
        <end position="178"/>
    </location>
</feature>
<organism evidence="2 3">
    <name type="scientific">Streptomyces mesophilus</name>
    <dbReference type="NCBI Taxonomy" id="1775132"/>
    <lineage>
        <taxon>Bacteria</taxon>
        <taxon>Bacillati</taxon>
        <taxon>Actinomycetota</taxon>
        <taxon>Actinomycetes</taxon>
        <taxon>Kitasatosporales</taxon>
        <taxon>Streptomycetaceae</taxon>
        <taxon>Streptomyces</taxon>
    </lineage>
</organism>
<accession>A0A6G4XHY3</accession>
<dbReference type="Proteomes" id="UP000481109">
    <property type="component" value="Unassembled WGS sequence"/>
</dbReference>
<feature type="transmembrane region" description="Helical" evidence="1">
    <location>
        <begin position="127"/>
        <end position="150"/>
    </location>
</feature>
<keyword evidence="1" id="KW-0812">Transmembrane</keyword>
<evidence type="ECO:0000313" key="2">
    <source>
        <dbReference type="EMBL" id="NGO77159.1"/>
    </source>
</evidence>
<reference evidence="2 3" key="1">
    <citation type="submission" date="2020-02" db="EMBL/GenBank/DDBJ databases">
        <title>Whole-genome analyses of novel actinobacteria.</title>
        <authorList>
            <person name="Sahin N."/>
            <person name="Tokatli A."/>
        </authorList>
    </citation>
    <scope>NUCLEOTIDE SEQUENCE [LARGE SCALE GENOMIC DNA]</scope>
    <source>
        <strain evidence="2 3">YC504</strain>
    </source>
</reference>
<gene>
    <name evidence="2" type="ORF">G6045_16045</name>
</gene>
<dbReference type="AlphaFoldDB" id="A0A6G4XHY3"/>
<dbReference type="EMBL" id="JAAKZW010000056">
    <property type="protein sequence ID" value="NGO77159.1"/>
    <property type="molecule type" value="Genomic_DNA"/>
</dbReference>
<keyword evidence="1" id="KW-1133">Transmembrane helix</keyword>
<keyword evidence="1" id="KW-0472">Membrane</keyword>
<feature type="transmembrane region" description="Helical" evidence="1">
    <location>
        <begin position="42"/>
        <end position="62"/>
    </location>
</feature>
<keyword evidence="3" id="KW-1185">Reference proteome</keyword>
<evidence type="ECO:0000313" key="3">
    <source>
        <dbReference type="Proteomes" id="UP000481109"/>
    </source>
</evidence>
<feature type="transmembrane region" description="Helical" evidence="1">
    <location>
        <begin position="83"/>
        <end position="107"/>
    </location>
</feature>
<protein>
    <submittedName>
        <fullName evidence="2">ABC transporter</fullName>
    </submittedName>
</protein>
<sequence>MTALLGYHAALLLRSQRWLPPAVLYGALLAVGVSMGDPLLDSLGYAAAALLPVAAWLVRICATQEPPAARHVTATAAGGPSRAQLAVLLTALAAAGLLGAIGTVLTVALGDAHSTDHTVEIPLPGALVSGLLAAAVCTLTGAALGALCTWPVLRGRALSLAALCLGALLLLVTAGSPARTAVSALINGSHTGEPPLSVLPLTGAVVAAAGAAALSCRLSGRRT</sequence>
<comment type="caution">
    <text evidence="2">The sequence shown here is derived from an EMBL/GenBank/DDBJ whole genome shotgun (WGS) entry which is preliminary data.</text>
</comment>
<feature type="transmembrane region" description="Helical" evidence="1">
    <location>
        <begin position="198"/>
        <end position="218"/>
    </location>
</feature>
<proteinExistence type="predicted"/>
<name>A0A6G4XHY3_9ACTN</name>